<dbReference type="PANTHER" id="PTHR12011:SF216">
    <property type="entry name" value="ADHESION G-PROTEIN COUPLED RECEPTOR D1"/>
    <property type="match status" value="1"/>
</dbReference>
<dbReference type="Proteomes" id="UP000008225">
    <property type="component" value="Chromosome 9"/>
</dbReference>
<proteinExistence type="predicted"/>
<dbReference type="PANTHER" id="PTHR12011">
    <property type="entry name" value="ADHESION G-PROTEIN COUPLED RECEPTOR"/>
    <property type="match status" value="1"/>
</dbReference>
<evidence type="ECO:0000256" key="2">
    <source>
        <dbReference type="ARBA" id="ARBA00022692"/>
    </source>
</evidence>
<dbReference type="Gene3D" id="1.20.1070.10">
    <property type="entry name" value="Rhodopsin 7-helix transmembrane proteins"/>
    <property type="match status" value="1"/>
</dbReference>
<protein>
    <submittedName>
        <fullName evidence="7">Adhesion G protein-coupled receptor D1</fullName>
    </submittedName>
</protein>
<feature type="transmembrane region" description="Helical" evidence="5">
    <location>
        <begin position="77"/>
        <end position="100"/>
    </location>
</feature>
<dbReference type="GO" id="GO:0007189">
    <property type="term" value="P:adenylate cyclase-activating G protein-coupled receptor signaling pathway"/>
    <property type="evidence" value="ECO:0007669"/>
    <property type="project" value="TreeGrafter"/>
</dbReference>
<dbReference type="GeneTree" id="ENSGT00940000159783"/>
<dbReference type="InterPro" id="IPR017983">
    <property type="entry name" value="GPCR_2_secretin-like_CS"/>
</dbReference>
<reference evidence="7" key="2">
    <citation type="submission" date="2025-08" db="UniProtKB">
        <authorList>
            <consortium name="Ensembl"/>
        </authorList>
    </citation>
    <scope>IDENTIFICATION</scope>
</reference>
<keyword evidence="3 5" id="KW-1133">Transmembrane helix</keyword>
<evidence type="ECO:0000313" key="8">
    <source>
        <dbReference type="Proteomes" id="UP000008225"/>
    </source>
</evidence>
<dbReference type="GO" id="GO:0005886">
    <property type="term" value="C:plasma membrane"/>
    <property type="evidence" value="ECO:0007669"/>
    <property type="project" value="TreeGrafter"/>
</dbReference>
<evidence type="ECO:0000256" key="3">
    <source>
        <dbReference type="ARBA" id="ARBA00022989"/>
    </source>
</evidence>
<feature type="transmembrane region" description="Helical" evidence="5">
    <location>
        <begin position="48"/>
        <end position="71"/>
    </location>
</feature>
<dbReference type="Ensembl" id="ENSCJAT00000068620.3">
    <property type="protein sequence ID" value="ENSCJAP00000066996.2"/>
    <property type="gene ID" value="ENSCJAG00000072406.1"/>
</dbReference>
<comment type="subcellular location">
    <subcellularLocation>
        <location evidence="1">Membrane</location>
        <topology evidence="1">Multi-pass membrane protein</topology>
    </subcellularLocation>
</comment>
<keyword evidence="2 5" id="KW-0812">Transmembrane</keyword>
<organism evidence="7 8">
    <name type="scientific">Callithrix jacchus</name>
    <name type="common">White-tufted-ear marmoset</name>
    <name type="synonym">Simia Jacchus</name>
    <dbReference type="NCBI Taxonomy" id="9483"/>
    <lineage>
        <taxon>Eukaryota</taxon>
        <taxon>Metazoa</taxon>
        <taxon>Chordata</taxon>
        <taxon>Craniata</taxon>
        <taxon>Vertebrata</taxon>
        <taxon>Euteleostomi</taxon>
        <taxon>Mammalia</taxon>
        <taxon>Eutheria</taxon>
        <taxon>Euarchontoglires</taxon>
        <taxon>Primates</taxon>
        <taxon>Haplorrhini</taxon>
        <taxon>Platyrrhini</taxon>
        <taxon>Cebidae</taxon>
        <taxon>Callitrichinae</taxon>
        <taxon>Callithrix</taxon>
        <taxon>Callithrix</taxon>
    </lineage>
</organism>
<dbReference type="InterPro" id="IPR017981">
    <property type="entry name" value="GPCR_2-like_7TM"/>
</dbReference>
<feature type="domain" description="G-protein coupled receptors family 2 profile 2" evidence="6">
    <location>
        <begin position="1"/>
        <end position="101"/>
    </location>
</feature>
<dbReference type="GO" id="GO:0007166">
    <property type="term" value="P:cell surface receptor signaling pathway"/>
    <property type="evidence" value="ECO:0007669"/>
    <property type="project" value="InterPro"/>
</dbReference>
<evidence type="ECO:0000256" key="4">
    <source>
        <dbReference type="ARBA" id="ARBA00023136"/>
    </source>
</evidence>
<dbReference type="InterPro" id="IPR000832">
    <property type="entry name" value="GPCR_2_secretin-like"/>
</dbReference>
<dbReference type="AlphaFoldDB" id="A0A2R8PMG9"/>
<reference evidence="7" key="1">
    <citation type="submission" date="2009-03" db="EMBL/GenBank/DDBJ databases">
        <authorList>
            <person name="Warren W."/>
            <person name="Ye L."/>
            <person name="Minx P."/>
            <person name="Worley K."/>
            <person name="Gibbs R."/>
            <person name="Wilson R.K."/>
        </authorList>
    </citation>
    <scope>NUCLEOTIDE SEQUENCE [LARGE SCALE GENOMIC DNA]</scope>
</reference>
<evidence type="ECO:0000256" key="1">
    <source>
        <dbReference type="ARBA" id="ARBA00004141"/>
    </source>
</evidence>
<evidence type="ECO:0000313" key="7">
    <source>
        <dbReference type="Ensembl" id="ENSCJAP00000066996.2"/>
    </source>
</evidence>
<reference evidence="7" key="3">
    <citation type="submission" date="2025-09" db="UniProtKB">
        <authorList>
            <consortium name="Ensembl"/>
        </authorList>
    </citation>
    <scope>IDENTIFICATION</scope>
</reference>
<dbReference type="Bgee" id="ENSCJAG00000003983">
    <property type="expression patterns" value="Expressed in heart and 4 other cell types or tissues"/>
</dbReference>
<dbReference type="GO" id="GO:0004930">
    <property type="term" value="F:G protein-coupled receptor activity"/>
    <property type="evidence" value="ECO:0007669"/>
    <property type="project" value="InterPro"/>
</dbReference>
<dbReference type="PROSITE" id="PS50261">
    <property type="entry name" value="G_PROTEIN_RECEP_F2_4"/>
    <property type="match status" value="1"/>
</dbReference>
<evidence type="ECO:0000259" key="6">
    <source>
        <dbReference type="PROSITE" id="PS50261"/>
    </source>
</evidence>
<evidence type="ECO:0000256" key="5">
    <source>
        <dbReference type="SAM" id="Phobius"/>
    </source>
</evidence>
<accession>A0A2R8PMG9</accession>
<keyword evidence="4 5" id="KW-0472">Membrane</keyword>
<name>A0A2R8PMG9_CALJA</name>
<dbReference type="PROSITE" id="PS00650">
    <property type="entry name" value="G_PROTEIN_RECEP_F2_2"/>
    <property type="match status" value="1"/>
</dbReference>
<dbReference type="Pfam" id="PF00002">
    <property type="entry name" value="7tm_2"/>
    <property type="match status" value="1"/>
</dbReference>
<sequence length="187" mass="19871">MRCWLMRTLHSPELLKVNIGILIAVTRVISQISADNYKIHGDPSAFKLTAKAVAVLLPILGTSWVFGVLAVNGCAVVFQYMFATLNSLQGLFIFLFHCLLNSEVRAAFKHKTKVWSLTSSCARTATAKPFHSDIVSSASLDPGPSPASFPQAWSSAGRGVPGSLSCLTVPQAAGALGSCHPTQCPVS</sequence>
<keyword evidence="8" id="KW-1185">Reference proteome</keyword>
<gene>
    <name evidence="7" type="primary">ADGRD1</name>
</gene>